<dbReference type="EMBL" id="JH795865">
    <property type="protein sequence ID" value="EJU01035.1"/>
    <property type="molecule type" value="Genomic_DNA"/>
</dbReference>
<dbReference type="Proteomes" id="UP000030653">
    <property type="component" value="Unassembled WGS sequence"/>
</dbReference>
<keyword evidence="2" id="KW-1185">Reference proteome</keyword>
<accession>M5FYQ7</accession>
<name>M5FYQ7_DACPD</name>
<evidence type="ECO:0000313" key="2">
    <source>
        <dbReference type="Proteomes" id="UP000030653"/>
    </source>
</evidence>
<dbReference type="HOGENOM" id="CLU_3014106_0_0_1"/>
<dbReference type="GeneID" id="63683701"/>
<reference evidence="1 2" key="1">
    <citation type="journal article" date="2012" name="Science">
        <title>The Paleozoic origin of enzymatic lignin decomposition reconstructed from 31 fungal genomes.</title>
        <authorList>
            <person name="Floudas D."/>
            <person name="Binder M."/>
            <person name="Riley R."/>
            <person name="Barry K."/>
            <person name="Blanchette R.A."/>
            <person name="Henrissat B."/>
            <person name="Martinez A.T."/>
            <person name="Otillar R."/>
            <person name="Spatafora J.W."/>
            <person name="Yadav J.S."/>
            <person name="Aerts A."/>
            <person name="Benoit I."/>
            <person name="Boyd A."/>
            <person name="Carlson A."/>
            <person name="Copeland A."/>
            <person name="Coutinho P.M."/>
            <person name="de Vries R.P."/>
            <person name="Ferreira P."/>
            <person name="Findley K."/>
            <person name="Foster B."/>
            <person name="Gaskell J."/>
            <person name="Glotzer D."/>
            <person name="Gorecki P."/>
            <person name="Heitman J."/>
            <person name="Hesse C."/>
            <person name="Hori C."/>
            <person name="Igarashi K."/>
            <person name="Jurgens J.A."/>
            <person name="Kallen N."/>
            <person name="Kersten P."/>
            <person name="Kohler A."/>
            <person name="Kuees U."/>
            <person name="Kumar T.K.A."/>
            <person name="Kuo A."/>
            <person name="LaButti K."/>
            <person name="Larrondo L.F."/>
            <person name="Lindquist E."/>
            <person name="Ling A."/>
            <person name="Lombard V."/>
            <person name="Lucas S."/>
            <person name="Lundell T."/>
            <person name="Martin R."/>
            <person name="McLaughlin D.J."/>
            <person name="Morgenstern I."/>
            <person name="Morin E."/>
            <person name="Murat C."/>
            <person name="Nagy L.G."/>
            <person name="Nolan M."/>
            <person name="Ohm R.A."/>
            <person name="Patyshakuliyeva A."/>
            <person name="Rokas A."/>
            <person name="Ruiz-Duenas F.J."/>
            <person name="Sabat G."/>
            <person name="Salamov A."/>
            <person name="Samejima M."/>
            <person name="Schmutz J."/>
            <person name="Slot J.C."/>
            <person name="St John F."/>
            <person name="Stenlid J."/>
            <person name="Sun H."/>
            <person name="Sun S."/>
            <person name="Syed K."/>
            <person name="Tsang A."/>
            <person name="Wiebenga A."/>
            <person name="Young D."/>
            <person name="Pisabarro A."/>
            <person name="Eastwood D.C."/>
            <person name="Martin F."/>
            <person name="Cullen D."/>
            <person name="Grigoriev I.V."/>
            <person name="Hibbett D.S."/>
        </authorList>
    </citation>
    <scope>NUCLEOTIDE SEQUENCE [LARGE SCALE GENOMIC DNA]</scope>
    <source>
        <strain evidence="1 2">DJM-731 SS1</strain>
    </source>
</reference>
<sequence>MDFLVLVPISKPSPEPRVCKLPHARPRLGWAGSSVDRYVAAAASALANNEALTPEF</sequence>
<proteinExistence type="predicted"/>
<organism evidence="1 2">
    <name type="scientific">Dacryopinax primogenitus (strain DJM 731)</name>
    <name type="common">Brown rot fungus</name>
    <dbReference type="NCBI Taxonomy" id="1858805"/>
    <lineage>
        <taxon>Eukaryota</taxon>
        <taxon>Fungi</taxon>
        <taxon>Dikarya</taxon>
        <taxon>Basidiomycota</taxon>
        <taxon>Agaricomycotina</taxon>
        <taxon>Dacrymycetes</taxon>
        <taxon>Dacrymycetales</taxon>
        <taxon>Dacrymycetaceae</taxon>
        <taxon>Dacryopinax</taxon>
    </lineage>
</organism>
<evidence type="ECO:0000313" key="1">
    <source>
        <dbReference type="EMBL" id="EJU01035.1"/>
    </source>
</evidence>
<gene>
    <name evidence="1" type="ORF">DACRYDRAFT_108367</name>
</gene>
<dbReference type="AlphaFoldDB" id="M5FYQ7"/>
<dbReference type="RefSeq" id="XP_040627932.1">
    <property type="nucleotide sequence ID" value="XM_040768639.1"/>
</dbReference>
<protein>
    <submittedName>
        <fullName evidence="1">Uncharacterized protein</fullName>
    </submittedName>
</protein>